<comment type="catalytic activity">
    <reaction evidence="11 12">
        <text>an alpha-D-Man-(1-&gt;3)-[alpha-D-Man-(1-&gt;6)]-beta-D-Man-(1-&gt;4)-beta-D-GlcNAc-(1-&gt;4)-alpha-D-GlcNAc-diphospho-di-trans,poly-cis-dolichol + 2 GDP-alpha-D-mannose = an alpha-D-Man-(1-&gt;2)-alpha-D-Man-(1-&gt;2)-alpha-D-Man-(1-&gt;3)-[alpha-D-Man-(1-&gt;6)]-beta-D-Man-(1-&gt;4)-beta-D-GlcNAc-(1-&gt;4)-alpha-D-GlcNAc-diphospho-di-trans,poly-cis-dolichol + 2 GDP + 2 H(+)</text>
        <dbReference type="Rhea" id="RHEA:29523"/>
        <dbReference type="Rhea" id="RHEA-COMP:19515"/>
        <dbReference type="Rhea" id="RHEA-COMP:19516"/>
        <dbReference type="ChEBI" id="CHEBI:15378"/>
        <dbReference type="ChEBI" id="CHEBI:57527"/>
        <dbReference type="ChEBI" id="CHEBI:58189"/>
        <dbReference type="ChEBI" id="CHEBI:132511"/>
        <dbReference type="ChEBI" id="CHEBI:132515"/>
        <dbReference type="EC" id="2.4.1.131"/>
    </reaction>
    <physiologicalReaction direction="left-to-right" evidence="11 12">
        <dbReference type="Rhea" id="RHEA:29524"/>
    </physiologicalReaction>
</comment>
<evidence type="ECO:0000256" key="4">
    <source>
        <dbReference type="ARBA" id="ARBA00022018"/>
    </source>
</evidence>
<evidence type="ECO:0000256" key="7">
    <source>
        <dbReference type="ARBA" id="ARBA00022692"/>
    </source>
</evidence>
<dbReference type="STRING" id="109895.A0A507EH95"/>
<comment type="function">
    <text evidence="12">GDP-Man:Man(3)GlcNAc(2)-PP-Dol alpha-1,2-mannosyltransferase that operates in the biosynthetic pathway of dolichol-linked oligosaccharides, the glycan precursors employed in protein asparagine (N)-glycosylation. The assembly of dolichol-linked oligosaccharides begins on the cytosolic side of the endoplasmic reticulum membrane and finishes in its lumen. The sequential addition of sugars to dolichol pyrophosphate produces dolichol-linked oligosaccharides containing fourteen sugars, including two GlcNAcs, nine mannoses and three glucoses. Once assembled, the oligosaccharide is transferred from the lipid to nascent proteins by oligosaccharyltransferases. Catalyzes, on the cytoplasmic face of the endoplasmic reticulum, the addition of the fourth and fifth mannose residues to the dolichol-linked oligosaccharide chain, to produce Man(5)GlcNAc(2)-PP-dolichol core oligosaccharide.</text>
</comment>
<feature type="domain" description="Glycosyl transferase family 1" evidence="13">
    <location>
        <begin position="269"/>
        <end position="415"/>
    </location>
</feature>
<evidence type="ECO:0000256" key="10">
    <source>
        <dbReference type="ARBA" id="ARBA00023136"/>
    </source>
</evidence>
<dbReference type="GO" id="GO:0005789">
    <property type="term" value="C:endoplasmic reticulum membrane"/>
    <property type="evidence" value="ECO:0007669"/>
    <property type="project" value="UniProtKB-SubCell"/>
</dbReference>
<keyword evidence="7" id="KW-0812">Transmembrane</keyword>
<reference evidence="15 16" key="1">
    <citation type="journal article" date="2019" name="Sci. Rep.">
        <title>Comparative genomics of chytrid fungi reveal insights into the obligate biotrophic and pathogenic lifestyle of Synchytrium endobioticum.</title>
        <authorList>
            <person name="van de Vossenberg B.T.L.H."/>
            <person name="Warris S."/>
            <person name="Nguyen H.D.T."/>
            <person name="van Gent-Pelzer M.P.E."/>
            <person name="Joly D.L."/>
            <person name="van de Geest H.C."/>
            <person name="Bonants P.J.M."/>
            <person name="Smith D.S."/>
            <person name="Levesque C.A."/>
            <person name="van der Lee T.A.J."/>
        </authorList>
    </citation>
    <scope>NUCLEOTIDE SEQUENCE [LARGE SCALE GENOMIC DNA]</scope>
    <source>
        <strain evidence="15 16">CBS 809.83</strain>
    </source>
</reference>
<dbReference type="GO" id="GO:0006487">
    <property type="term" value="P:protein N-linked glycosylation"/>
    <property type="evidence" value="ECO:0007669"/>
    <property type="project" value="TreeGrafter"/>
</dbReference>
<organism evidence="15 16">
    <name type="scientific">Powellomyces hirtus</name>
    <dbReference type="NCBI Taxonomy" id="109895"/>
    <lineage>
        <taxon>Eukaryota</taxon>
        <taxon>Fungi</taxon>
        <taxon>Fungi incertae sedis</taxon>
        <taxon>Chytridiomycota</taxon>
        <taxon>Chytridiomycota incertae sedis</taxon>
        <taxon>Chytridiomycetes</taxon>
        <taxon>Spizellomycetales</taxon>
        <taxon>Powellomycetaceae</taxon>
        <taxon>Powellomyces</taxon>
    </lineage>
</organism>
<dbReference type="UniPathway" id="UPA00378"/>
<evidence type="ECO:0000256" key="8">
    <source>
        <dbReference type="ARBA" id="ARBA00022824"/>
    </source>
</evidence>
<feature type="domain" description="ALG11 mannosyltransferase N-terminal" evidence="14">
    <location>
        <begin position="47"/>
        <end position="244"/>
    </location>
</feature>
<dbReference type="EC" id="2.4.1.131" evidence="3 12"/>
<keyword evidence="5 12" id="KW-0328">Glycosyltransferase</keyword>
<comment type="subcellular location">
    <subcellularLocation>
        <location evidence="1">Endoplasmic reticulum membrane</location>
        <topology evidence="1">Single-pass membrane protein</topology>
    </subcellularLocation>
</comment>
<dbReference type="Pfam" id="PF00534">
    <property type="entry name" value="Glycos_transf_1"/>
    <property type="match status" value="1"/>
</dbReference>
<evidence type="ECO:0000256" key="3">
    <source>
        <dbReference type="ARBA" id="ARBA00012645"/>
    </source>
</evidence>
<gene>
    <name evidence="15" type="primary">ALG11</name>
    <name evidence="15" type="ORF">PhCBS80983_g00323</name>
</gene>
<comment type="similarity">
    <text evidence="12">Belongs to the glycosyltransferase group 1 family. Glycosyltransferase 4 subfamily.</text>
</comment>
<evidence type="ECO:0000256" key="9">
    <source>
        <dbReference type="ARBA" id="ARBA00022989"/>
    </source>
</evidence>
<evidence type="ECO:0000256" key="1">
    <source>
        <dbReference type="ARBA" id="ARBA00004389"/>
    </source>
</evidence>
<evidence type="ECO:0000256" key="11">
    <source>
        <dbReference type="ARBA" id="ARBA00045065"/>
    </source>
</evidence>
<evidence type="ECO:0000259" key="13">
    <source>
        <dbReference type="Pfam" id="PF00534"/>
    </source>
</evidence>
<keyword evidence="10" id="KW-0472">Membrane</keyword>
<evidence type="ECO:0000313" key="15">
    <source>
        <dbReference type="EMBL" id="TPX62656.1"/>
    </source>
</evidence>
<keyword evidence="16" id="KW-1185">Reference proteome</keyword>
<dbReference type="Pfam" id="PF15924">
    <property type="entry name" value="ALG11_N"/>
    <property type="match status" value="1"/>
</dbReference>
<keyword evidence="9" id="KW-1133">Transmembrane helix</keyword>
<dbReference type="PANTHER" id="PTHR45919:SF1">
    <property type="entry name" value="GDP-MAN:MAN(3)GLCNAC(2)-PP-DOL ALPHA-1,2-MANNOSYLTRANSFERASE"/>
    <property type="match status" value="1"/>
</dbReference>
<dbReference type="Proteomes" id="UP000318582">
    <property type="component" value="Unassembled WGS sequence"/>
</dbReference>
<dbReference type="InterPro" id="IPR038013">
    <property type="entry name" value="ALG11"/>
</dbReference>
<dbReference type="EMBL" id="QEAQ01000002">
    <property type="protein sequence ID" value="TPX62656.1"/>
    <property type="molecule type" value="Genomic_DNA"/>
</dbReference>
<proteinExistence type="inferred from homology"/>
<dbReference type="InterPro" id="IPR031814">
    <property type="entry name" value="ALG11_N"/>
</dbReference>
<evidence type="ECO:0000256" key="5">
    <source>
        <dbReference type="ARBA" id="ARBA00022676"/>
    </source>
</evidence>
<keyword evidence="8 12" id="KW-0256">Endoplasmic reticulum</keyword>
<dbReference type="CDD" id="cd03806">
    <property type="entry name" value="GT4_ALG11-like"/>
    <property type="match status" value="1"/>
</dbReference>
<dbReference type="SUPFAM" id="SSF53756">
    <property type="entry name" value="UDP-Glycosyltransferase/glycogen phosphorylase"/>
    <property type="match status" value="1"/>
</dbReference>
<evidence type="ECO:0000256" key="2">
    <source>
        <dbReference type="ARBA" id="ARBA00004922"/>
    </source>
</evidence>
<dbReference type="AlphaFoldDB" id="A0A507EH95"/>
<evidence type="ECO:0000259" key="14">
    <source>
        <dbReference type="Pfam" id="PF15924"/>
    </source>
</evidence>
<keyword evidence="6 12" id="KW-0808">Transferase</keyword>
<protein>
    <recommendedName>
        <fullName evidence="4 12">GDP-Man:Man(3)GlcNAc(2)-PP-Dol alpha-1,2-mannosyltransferase</fullName>
        <ecNumber evidence="3 12">2.4.1.131</ecNumber>
    </recommendedName>
</protein>
<comment type="caution">
    <text evidence="15">The sequence shown here is derived from an EMBL/GenBank/DDBJ whole genome shotgun (WGS) entry which is preliminary data.</text>
</comment>
<sequence>MAGYEAAELEDVKISSLTATSLAAMPLVVSRTCVVIMDSRDMLGKIDAGGGGERVLWAAVNAIQEKWPNSVCVIYAWGQSSNGSQILSKVKDQFDIDIREDAMVFKKLTLWRWLEASSYPIATLLGQSLGSLIVGCEALELLTPDVFIDTVGFAFTYPIATHLYDCKVVAYVHYPTISSDMLGKLSTRKADFNHSGIVARSWMLTAVKKCYYVAFSWLYGMVGRVADVVMVNSSWTSSHIKEIWRVPDRTCTVYPPCNTDSLRSFSLIGRERKIVSVAQFRPEKAHGLQLQAFHELLADHPTFRSGDERCALILIGGSRNAEDQGRVEALRRQARELKIEDNVEIIENASYAKLHEVLRSSAVGVHTMRDEHFGIGVVEYMAAGLIAVAHDSGGPKLDIITDKGGQPTGTLSIYSSAKSLSICLNTGVYEGYLASTSQEYACALYAALQLSPEEQLQLRERARKAVAGRFSDSAFSEQFVEQLVSVMN</sequence>
<comment type="pathway">
    <text evidence="2 12">Protein modification; protein glycosylation.</text>
</comment>
<dbReference type="PANTHER" id="PTHR45919">
    <property type="entry name" value="GDP-MAN:MAN(3)GLCNAC(2)-PP-DOL ALPHA-1,2-MANNOSYLTRANSFERASE"/>
    <property type="match status" value="1"/>
</dbReference>
<evidence type="ECO:0000256" key="12">
    <source>
        <dbReference type="RuleBase" id="RU367051"/>
    </source>
</evidence>
<dbReference type="InterPro" id="IPR001296">
    <property type="entry name" value="Glyco_trans_1"/>
</dbReference>
<evidence type="ECO:0000256" key="6">
    <source>
        <dbReference type="ARBA" id="ARBA00022679"/>
    </source>
</evidence>
<evidence type="ECO:0000313" key="16">
    <source>
        <dbReference type="Proteomes" id="UP000318582"/>
    </source>
</evidence>
<dbReference type="GO" id="GO:0004377">
    <property type="term" value="F:GDP-Man:Man(3)GlcNAc(2)-PP-Dol alpha-1,2-mannosyltransferase activity"/>
    <property type="evidence" value="ECO:0007669"/>
    <property type="project" value="UniProtKB-UniRule"/>
</dbReference>
<accession>A0A507EH95</accession>
<name>A0A507EH95_9FUNG</name>
<dbReference type="Gene3D" id="3.40.50.2000">
    <property type="entry name" value="Glycogen Phosphorylase B"/>
    <property type="match status" value="1"/>
</dbReference>